<accession>A0A8I1YBY4</accession>
<gene>
    <name evidence="1" type="ORF">JOH49_006913</name>
</gene>
<protein>
    <submittedName>
        <fullName evidence="1">Uncharacterized protein</fullName>
    </submittedName>
</protein>
<dbReference type="EMBL" id="JAFICZ010000001">
    <property type="protein sequence ID" value="MBP1297160.1"/>
    <property type="molecule type" value="Genomic_DNA"/>
</dbReference>
<evidence type="ECO:0000313" key="1">
    <source>
        <dbReference type="EMBL" id="MBP1297160.1"/>
    </source>
</evidence>
<organism evidence="1 2">
    <name type="scientific">Bradyrhizobium elkanii</name>
    <dbReference type="NCBI Taxonomy" id="29448"/>
    <lineage>
        <taxon>Bacteria</taxon>
        <taxon>Pseudomonadati</taxon>
        <taxon>Pseudomonadota</taxon>
        <taxon>Alphaproteobacteria</taxon>
        <taxon>Hyphomicrobiales</taxon>
        <taxon>Nitrobacteraceae</taxon>
        <taxon>Bradyrhizobium</taxon>
    </lineage>
</organism>
<dbReference type="AlphaFoldDB" id="A0A8I1YBY4"/>
<dbReference type="RefSeq" id="WP_028340218.1">
    <property type="nucleotide sequence ID" value="NZ_JAFICZ010000001.1"/>
</dbReference>
<reference evidence="1" key="1">
    <citation type="submission" date="2021-02" db="EMBL/GenBank/DDBJ databases">
        <title>Genomic Encyclopedia of Type Strains, Phase IV (KMG-V): Genome sequencing to study the core and pangenomes of soil and plant-associated prokaryotes.</title>
        <authorList>
            <person name="Whitman W."/>
        </authorList>
    </citation>
    <scope>NUCLEOTIDE SEQUENCE</scope>
    <source>
        <strain evidence="1">USDA 406</strain>
    </source>
</reference>
<sequence length="59" mass="6852">MSTPEPQPWRDPERYKTGKLTSCLGCGNSCRKTHWGAWCYGCNVERIERINKTFADLMK</sequence>
<comment type="caution">
    <text evidence="1">The sequence shown here is derived from an EMBL/GenBank/DDBJ whole genome shotgun (WGS) entry which is preliminary data.</text>
</comment>
<dbReference type="Proteomes" id="UP000673383">
    <property type="component" value="Unassembled WGS sequence"/>
</dbReference>
<evidence type="ECO:0000313" key="2">
    <source>
        <dbReference type="Proteomes" id="UP000673383"/>
    </source>
</evidence>
<proteinExistence type="predicted"/>
<name>A0A8I1YBY4_BRAEL</name>